<dbReference type="PROSITE" id="PS51084">
    <property type="entry name" value="HIT_2"/>
    <property type="match status" value="1"/>
</dbReference>
<dbReference type="Gene3D" id="3.30.428.10">
    <property type="entry name" value="HIT-like"/>
    <property type="match status" value="1"/>
</dbReference>
<feature type="domain" description="HIT" evidence="1">
    <location>
        <begin position="1"/>
        <end position="28"/>
    </location>
</feature>
<name>W1XR79_9ZZZZ</name>
<dbReference type="SUPFAM" id="SSF54197">
    <property type="entry name" value="HIT-like"/>
    <property type="match status" value="1"/>
</dbReference>
<evidence type="ECO:0000313" key="2">
    <source>
        <dbReference type="EMBL" id="ETJ32742.1"/>
    </source>
</evidence>
<gene>
    <name evidence="2" type="ORF">Q604_UNBC12809G0002</name>
</gene>
<dbReference type="InterPro" id="IPR011146">
    <property type="entry name" value="HIT-like"/>
</dbReference>
<feature type="non-terminal residue" evidence="2">
    <location>
        <position position="1"/>
    </location>
</feature>
<proteinExistence type="predicted"/>
<dbReference type="EMBL" id="AZMM01012809">
    <property type="protein sequence ID" value="ETJ32742.1"/>
    <property type="molecule type" value="Genomic_DNA"/>
</dbReference>
<dbReference type="GO" id="GO:0003824">
    <property type="term" value="F:catalytic activity"/>
    <property type="evidence" value="ECO:0007669"/>
    <property type="project" value="InterPro"/>
</dbReference>
<protein>
    <submittedName>
        <fullName evidence="2">Histidine triad nucleotide-binding protein</fullName>
    </submittedName>
</protein>
<comment type="caution">
    <text evidence="2">The sequence shown here is derived from an EMBL/GenBank/DDBJ whole genome shotgun (WGS) entry which is preliminary data.</text>
</comment>
<accession>W1XR79</accession>
<sequence>NKEVAYQSVFHSHVHLIPRYSKEDDFSIHFGNHQEDYSAEAMQEIAETIAKQVN</sequence>
<organism evidence="2">
    <name type="scientific">human gut metagenome</name>
    <dbReference type="NCBI Taxonomy" id="408170"/>
    <lineage>
        <taxon>unclassified sequences</taxon>
        <taxon>metagenomes</taxon>
        <taxon>organismal metagenomes</taxon>
    </lineage>
</organism>
<dbReference type="InterPro" id="IPR036265">
    <property type="entry name" value="HIT-like_sf"/>
</dbReference>
<evidence type="ECO:0000259" key="1">
    <source>
        <dbReference type="PROSITE" id="PS51084"/>
    </source>
</evidence>
<reference evidence="2" key="1">
    <citation type="submission" date="2013-12" db="EMBL/GenBank/DDBJ databases">
        <title>A Varibaculum cambriense genome reconstructed from a premature infant gut community with otherwise low bacterial novelty that shifts toward anaerobic metabolism during the third week of life.</title>
        <authorList>
            <person name="Brown C.T."/>
            <person name="Sharon I."/>
            <person name="Thomas B.C."/>
            <person name="Castelle C.J."/>
            <person name="Morowitz M.J."/>
            <person name="Banfield J.F."/>
        </authorList>
    </citation>
    <scope>NUCLEOTIDE SEQUENCE</scope>
</reference>
<dbReference type="AlphaFoldDB" id="W1XR79"/>